<protein>
    <submittedName>
        <fullName evidence="4">Uncharacterized protein</fullName>
    </submittedName>
</protein>
<sequence length="189" mass="21054">MAVLCWMSNNAGDTNNCQRMYVFVIHQNDELCRSSVGGGGFDLSPSAVFCDQSVGSPLDWGSRGGGGRSKTLSRRRQSGVMSGDHKNAVGESPLEGRDRDALINRCSRLQKRNRRLHACLRASDLFEVRSKNLNREIASGSSLSVFALLVLIFYNWDRTKHVFMSMITSKNLYNGSARSEHAKQAKFFL</sequence>
<evidence type="ECO:0000256" key="1">
    <source>
        <dbReference type="SAM" id="MobiDB-lite"/>
    </source>
</evidence>
<organism evidence="3 4">
    <name type="scientific">Steinernema glaseri</name>
    <dbReference type="NCBI Taxonomy" id="37863"/>
    <lineage>
        <taxon>Eukaryota</taxon>
        <taxon>Metazoa</taxon>
        <taxon>Ecdysozoa</taxon>
        <taxon>Nematoda</taxon>
        <taxon>Chromadorea</taxon>
        <taxon>Rhabditida</taxon>
        <taxon>Tylenchina</taxon>
        <taxon>Panagrolaimomorpha</taxon>
        <taxon>Strongyloidoidea</taxon>
        <taxon>Steinernematidae</taxon>
        <taxon>Steinernema</taxon>
    </lineage>
</organism>
<keyword evidence="2" id="KW-1133">Transmembrane helix</keyword>
<feature type="compositionally biased region" description="Basic and acidic residues" evidence="1">
    <location>
        <begin position="83"/>
        <end position="93"/>
    </location>
</feature>
<name>A0A1I7ZWK3_9BILA</name>
<keyword evidence="3" id="KW-1185">Reference proteome</keyword>
<proteinExistence type="predicted"/>
<accession>A0A1I7ZWK3</accession>
<dbReference type="WBParaSite" id="L893_g30502.t1">
    <property type="protein sequence ID" value="L893_g30502.t1"/>
    <property type="gene ID" value="L893_g30502"/>
</dbReference>
<evidence type="ECO:0000313" key="4">
    <source>
        <dbReference type="WBParaSite" id="L893_g30502.t1"/>
    </source>
</evidence>
<keyword evidence="2" id="KW-0812">Transmembrane</keyword>
<reference evidence="4" key="1">
    <citation type="submission" date="2016-11" db="UniProtKB">
        <authorList>
            <consortium name="WormBaseParasite"/>
        </authorList>
    </citation>
    <scope>IDENTIFICATION</scope>
</reference>
<keyword evidence="2" id="KW-0472">Membrane</keyword>
<evidence type="ECO:0000313" key="3">
    <source>
        <dbReference type="Proteomes" id="UP000095287"/>
    </source>
</evidence>
<dbReference type="Proteomes" id="UP000095287">
    <property type="component" value="Unplaced"/>
</dbReference>
<dbReference type="AlphaFoldDB" id="A0A1I7ZWK3"/>
<feature type="region of interest" description="Disordered" evidence="1">
    <location>
        <begin position="60"/>
        <end position="93"/>
    </location>
</feature>
<feature type="transmembrane region" description="Helical" evidence="2">
    <location>
        <begin position="137"/>
        <end position="156"/>
    </location>
</feature>
<evidence type="ECO:0000256" key="2">
    <source>
        <dbReference type="SAM" id="Phobius"/>
    </source>
</evidence>